<feature type="transmembrane region" description="Helical" evidence="6">
    <location>
        <begin position="484"/>
        <end position="508"/>
    </location>
</feature>
<feature type="transmembrane region" description="Helical" evidence="6">
    <location>
        <begin position="195"/>
        <end position="213"/>
    </location>
</feature>
<dbReference type="GO" id="GO:0005886">
    <property type="term" value="C:plasma membrane"/>
    <property type="evidence" value="ECO:0007669"/>
    <property type="project" value="UniProtKB-SubCell"/>
</dbReference>
<feature type="transmembrane region" description="Helical" evidence="6">
    <location>
        <begin position="306"/>
        <end position="327"/>
    </location>
</feature>
<feature type="transmembrane region" description="Helical" evidence="6">
    <location>
        <begin position="7"/>
        <end position="31"/>
    </location>
</feature>
<dbReference type="EMBL" id="BORT01000016">
    <property type="protein sequence ID" value="GIO48780.1"/>
    <property type="molecule type" value="Genomic_DNA"/>
</dbReference>
<proteinExistence type="predicted"/>
<dbReference type="InterPro" id="IPR011701">
    <property type="entry name" value="MFS"/>
</dbReference>
<feature type="transmembrane region" description="Helical" evidence="6">
    <location>
        <begin position="334"/>
        <end position="354"/>
    </location>
</feature>
<reference evidence="8 9" key="1">
    <citation type="submission" date="2021-03" db="EMBL/GenBank/DDBJ databases">
        <title>Antimicrobial resistance genes in bacteria isolated from Japanese honey, and their potential for conferring macrolide and lincosamide resistance in the American foulbrood pathogen Paenibacillus larvae.</title>
        <authorList>
            <person name="Okamoto M."/>
            <person name="Kumagai M."/>
            <person name="Kanamori H."/>
            <person name="Takamatsu D."/>
        </authorList>
    </citation>
    <scope>NUCLEOTIDE SEQUENCE [LARGE SCALE GENOMIC DNA]</scope>
    <source>
        <strain evidence="8 9">J34TS1</strain>
    </source>
</reference>
<dbReference type="Pfam" id="PF07690">
    <property type="entry name" value="MFS_1"/>
    <property type="match status" value="1"/>
</dbReference>
<feature type="transmembrane region" description="Helical" evidence="6">
    <location>
        <begin position="43"/>
        <end position="62"/>
    </location>
</feature>
<dbReference type="CDD" id="cd17321">
    <property type="entry name" value="MFS_MMR_MDR_like"/>
    <property type="match status" value="1"/>
</dbReference>
<feature type="transmembrane region" description="Helical" evidence="6">
    <location>
        <begin position="161"/>
        <end position="183"/>
    </location>
</feature>
<gene>
    <name evidence="8" type="primary">yfiU</name>
    <name evidence="8" type="ORF">J34TS1_35450</name>
</gene>
<dbReference type="PROSITE" id="PS00216">
    <property type="entry name" value="SUGAR_TRANSPORT_1"/>
    <property type="match status" value="1"/>
</dbReference>
<feature type="transmembrane region" description="Helical" evidence="6">
    <location>
        <begin position="97"/>
        <end position="121"/>
    </location>
</feature>
<dbReference type="PANTHER" id="PTHR23501:SF190">
    <property type="entry name" value="MAJOR FACILITATOR SUPERFAMILY MFS_1"/>
    <property type="match status" value="1"/>
</dbReference>
<keyword evidence="2" id="KW-0813">Transport</keyword>
<evidence type="ECO:0000313" key="9">
    <source>
        <dbReference type="Proteomes" id="UP000682811"/>
    </source>
</evidence>
<evidence type="ECO:0000256" key="2">
    <source>
        <dbReference type="ARBA" id="ARBA00022448"/>
    </source>
</evidence>
<dbReference type="Proteomes" id="UP000682811">
    <property type="component" value="Unassembled WGS sequence"/>
</dbReference>
<feature type="transmembrane region" description="Helical" evidence="6">
    <location>
        <begin position="133"/>
        <end position="155"/>
    </location>
</feature>
<dbReference type="Gene3D" id="1.20.1720.10">
    <property type="entry name" value="Multidrug resistance protein D"/>
    <property type="match status" value="1"/>
</dbReference>
<feature type="transmembrane region" description="Helical" evidence="6">
    <location>
        <begin position="225"/>
        <end position="247"/>
    </location>
</feature>
<protein>
    <submittedName>
        <fullName evidence="8">MFS-type transporter YfiU</fullName>
    </submittedName>
</protein>
<keyword evidence="3 6" id="KW-0812">Transmembrane</keyword>
<dbReference type="AlphaFoldDB" id="A0A919YHH4"/>
<evidence type="ECO:0000259" key="7">
    <source>
        <dbReference type="PROSITE" id="PS50850"/>
    </source>
</evidence>
<evidence type="ECO:0000256" key="6">
    <source>
        <dbReference type="SAM" id="Phobius"/>
    </source>
</evidence>
<feature type="transmembrane region" description="Helical" evidence="6">
    <location>
        <begin position="360"/>
        <end position="383"/>
    </location>
</feature>
<keyword evidence="9" id="KW-1185">Reference proteome</keyword>
<dbReference type="InterPro" id="IPR036259">
    <property type="entry name" value="MFS_trans_sf"/>
</dbReference>
<accession>A0A919YHH4</accession>
<evidence type="ECO:0000256" key="3">
    <source>
        <dbReference type="ARBA" id="ARBA00022692"/>
    </source>
</evidence>
<feature type="transmembrane region" description="Helical" evidence="6">
    <location>
        <begin position="404"/>
        <end position="422"/>
    </location>
</feature>
<sequence length="525" mass="56213">MKRELKLSLLVFAIGVFMAALDNGIITAALTTLTKSFHVSATWGAWSITVYTLGLAISVPIIGKLSDRYGRKTLFMVEATLFGLGSLFVALSPTFTWFLIARFFQSMGGGGIYIIASSFVLNTFPKEKQGQTLGMLGGMNGIASVLGPNIGSFILGVTGSWHWLFLINVPIAALLVLFGAKYIHEKQILTQSRMDWVGVTALSLAMLSMMYGFTNLDGVNFIDSLTSASFLGFFGAGVALLIFLYFVEKRVEKSSIDPILPMYLFKDNTFRWTLVFAMFSGSIIASIIFVPGFVEQYLGVSSTVSGYWFTPLALASGIGAALGGRLVDKKGSVFTLLIASSLAAIGFLLFSLWVTTKWEMVFASVLVGVGFGSMIGAPVNVLAAEKAGANKGVALSTTSLARQVGLTLAPTFLAGFIARSYMNMGNVIQSNMKAANIVPAGSGVMQMPAQMDFNSLQASFQHIQDPTVKQVMIDSLHQVAGNGYGGLFTTSAMICAVCIMLASVIGVVRKKQKNHQVNAELNVSK</sequence>
<evidence type="ECO:0000256" key="1">
    <source>
        <dbReference type="ARBA" id="ARBA00004651"/>
    </source>
</evidence>
<comment type="caution">
    <text evidence="8">The sequence shown here is derived from an EMBL/GenBank/DDBJ whole genome shotgun (WGS) entry which is preliminary data.</text>
</comment>
<feature type="domain" description="Major facilitator superfamily (MFS) profile" evidence="7">
    <location>
        <begin position="8"/>
        <end position="514"/>
    </location>
</feature>
<dbReference type="RefSeq" id="WP_212979400.1">
    <property type="nucleotide sequence ID" value="NZ_AP025343.1"/>
</dbReference>
<dbReference type="Gene3D" id="1.20.1250.20">
    <property type="entry name" value="MFS general substrate transporter like domains"/>
    <property type="match status" value="1"/>
</dbReference>
<dbReference type="InterPro" id="IPR020846">
    <property type="entry name" value="MFS_dom"/>
</dbReference>
<feature type="transmembrane region" description="Helical" evidence="6">
    <location>
        <begin position="272"/>
        <end position="294"/>
    </location>
</feature>
<comment type="subcellular location">
    <subcellularLocation>
        <location evidence="1">Cell membrane</location>
        <topology evidence="1">Multi-pass membrane protein</topology>
    </subcellularLocation>
</comment>
<evidence type="ECO:0000256" key="4">
    <source>
        <dbReference type="ARBA" id="ARBA00022989"/>
    </source>
</evidence>
<name>A0A919YHH4_9BACL</name>
<keyword evidence="5 6" id="KW-0472">Membrane</keyword>
<dbReference type="GO" id="GO:0022857">
    <property type="term" value="F:transmembrane transporter activity"/>
    <property type="evidence" value="ECO:0007669"/>
    <property type="project" value="InterPro"/>
</dbReference>
<evidence type="ECO:0000313" key="8">
    <source>
        <dbReference type="EMBL" id="GIO48780.1"/>
    </source>
</evidence>
<keyword evidence="4 6" id="KW-1133">Transmembrane helix</keyword>
<dbReference type="InterPro" id="IPR005829">
    <property type="entry name" value="Sugar_transporter_CS"/>
</dbReference>
<dbReference type="PANTHER" id="PTHR23501">
    <property type="entry name" value="MAJOR FACILITATOR SUPERFAMILY"/>
    <property type="match status" value="1"/>
</dbReference>
<evidence type="ECO:0000256" key="5">
    <source>
        <dbReference type="ARBA" id="ARBA00023136"/>
    </source>
</evidence>
<dbReference type="PROSITE" id="PS50850">
    <property type="entry name" value="MFS"/>
    <property type="match status" value="1"/>
</dbReference>
<feature type="transmembrane region" description="Helical" evidence="6">
    <location>
        <begin position="74"/>
        <end position="91"/>
    </location>
</feature>
<dbReference type="SUPFAM" id="SSF103473">
    <property type="entry name" value="MFS general substrate transporter"/>
    <property type="match status" value="1"/>
</dbReference>
<organism evidence="8 9">
    <name type="scientific">Paenibacillus azoreducens</name>
    <dbReference type="NCBI Taxonomy" id="116718"/>
    <lineage>
        <taxon>Bacteria</taxon>
        <taxon>Bacillati</taxon>
        <taxon>Bacillota</taxon>
        <taxon>Bacilli</taxon>
        <taxon>Bacillales</taxon>
        <taxon>Paenibacillaceae</taxon>
        <taxon>Paenibacillus</taxon>
    </lineage>
</organism>